<dbReference type="Proteomes" id="UP000517916">
    <property type="component" value="Unassembled WGS sequence"/>
</dbReference>
<proteinExistence type="predicted"/>
<dbReference type="InterPro" id="IPR010856">
    <property type="entry name" value="Gig2-like"/>
</dbReference>
<dbReference type="SUPFAM" id="SSF51197">
    <property type="entry name" value="Clavaminate synthase-like"/>
    <property type="match status" value="1"/>
</dbReference>
<dbReference type="Pfam" id="PF07350">
    <property type="entry name" value="Gig2-like"/>
    <property type="match status" value="1"/>
</dbReference>
<evidence type="ECO:0008006" key="3">
    <source>
        <dbReference type="Google" id="ProtNLM"/>
    </source>
</evidence>
<protein>
    <recommendedName>
        <fullName evidence="3">DUF1479 domain-containing protein</fullName>
    </recommendedName>
</protein>
<accession>A0ABR6BB16</accession>
<dbReference type="Gene3D" id="2.60.120.330">
    <property type="entry name" value="B-lactam Antibiotic, Isopenicillin N Synthase, Chain"/>
    <property type="match status" value="1"/>
</dbReference>
<reference evidence="1 2" key="1">
    <citation type="submission" date="2020-08" db="EMBL/GenBank/DDBJ databases">
        <title>Genomic Encyclopedia of Archaeal and Bacterial Type Strains, Phase II (KMG-II): from individual species to whole genera.</title>
        <authorList>
            <person name="Goeker M."/>
        </authorList>
    </citation>
    <scope>NUCLEOTIDE SEQUENCE [LARGE SCALE GENOMIC DNA]</scope>
    <source>
        <strain evidence="1 2">DSM 43850</strain>
    </source>
</reference>
<dbReference type="RefSeq" id="WP_030108369.1">
    <property type="nucleotide sequence ID" value="NZ_BAAABQ010000065.1"/>
</dbReference>
<sequence>MTTAIQAPAELGAAIRAVKAELRAGIGDVAGVFAQVEEHMRAEAEQIAAERAGGADVLPVLRFEDILAGTVSERARAEIHRRGCAVVRQTFPRELAEDWDQELAEYLERNQFLANYRGAADQFFGTLSSSRPQIYPIYWSRPQVRARHDPRMAVTRRFLNSLWKHGDWFDPDRDSGYADRIRRRQPGDSSFGLSPHIDSGSVERWLDPAYRAVFRHLYAGDWRSYDPWDAAHRTQVREYESTQMCSVFRSFQGWTALTEMRPTDGVLHVVPIASAALYLMLRPLLDDVPEEELCGAQVGRALPITDQWHPALSQAHTPIPAMLPGDTVWWHPDLIHSVGDVAGMRRWGNVMYIAAVPGCPANDEYARREHEAFLRGGSPPDFAAEDYEVDYVGRGTVEDLD</sequence>
<gene>
    <name evidence="1" type="ORF">BC739_001099</name>
</gene>
<evidence type="ECO:0000313" key="1">
    <source>
        <dbReference type="EMBL" id="MBA8923902.1"/>
    </source>
</evidence>
<keyword evidence="2" id="KW-1185">Reference proteome</keyword>
<dbReference type="EMBL" id="JACJID010000001">
    <property type="protein sequence ID" value="MBA8923902.1"/>
    <property type="molecule type" value="Genomic_DNA"/>
</dbReference>
<organism evidence="1 2">
    <name type="scientific">Kutzneria viridogrisea</name>
    <dbReference type="NCBI Taxonomy" id="47990"/>
    <lineage>
        <taxon>Bacteria</taxon>
        <taxon>Bacillati</taxon>
        <taxon>Actinomycetota</taxon>
        <taxon>Actinomycetes</taxon>
        <taxon>Pseudonocardiales</taxon>
        <taxon>Pseudonocardiaceae</taxon>
        <taxon>Kutzneria</taxon>
    </lineage>
</organism>
<evidence type="ECO:0000313" key="2">
    <source>
        <dbReference type="Proteomes" id="UP000517916"/>
    </source>
</evidence>
<dbReference type="InterPro" id="IPR027443">
    <property type="entry name" value="IPNS-like_sf"/>
</dbReference>
<dbReference type="PANTHER" id="PTHR30613">
    <property type="entry name" value="UNCHARACTERIZED PROTEIN YBIU-RELATED"/>
    <property type="match status" value="1"/>
</dbReference>
<name>A0ABR6BB16_9PSEU</name>
<dbReference type="PANTHER" id="PTHR30613:SF1">
    <property type="entry name" value="DUF1479 DOMAIN PROTEIN (AFU_ORTHOLOGUE AFUA_5G09280)"/>
    <property type="match status" value="1"/>
</dbReference>
<comment type="caution">
    <text evidence="1">The sequence shown here is derived from an EMBL/GenBank/DDBJ whole genome shotgun (WGS) entry which is preliminary data.</text>
</comment>